<evidence type="ECO:0000256" key="1">
    <source>
        <dbReference type="SAM" id="MobiDB-lite"/>
    </source>
</evidence>
<accession>A0A1W5ZQI3</accession>
<protein>
    <submittedName>
        <fullName evidence="2">Uncharacterized protein</fullName>
    </submittedName>
</protein>
<name>A0A1W5ZQI3_9BACI</name>
<dbReference type="Proteomes" id="UP000192527">
    <property type="component" value="Chromosome"/>
</dbReference>
<dbReference type="RefSeq" id="WP_085027210.1">
    <property type="nucleotide sequence ID" value="NZ_CP020772.1"/>
</dbReference>
<dbReference type="EMBL" id="CP020772">
    <property type="protein sequence ID" value="ARI75560.1"/>
    <property type="molecule type" value="Genomic_DNA"/>
</dbReference>
<organism evidence="2 3">
    <name type="scientific">Halobacillus mangrovi</name>
    <dbReference type="NCBI Taxonomy" id="402384"/>
    <lineage>
        <taxon>Bacteria</taxon>
        <taxon>Bacillati</taxon>
        <taxon>Bacillota</taxon>
        <taxon>Bacilli</taxon>
        <taxon>Bacillales</taxon>
        <taxon>Bacillaceae</taxon>
        <taxon>Halobacillus</taxon>
    </lineage>
</organism>
<evidence type="ECO:0000313" key="3">
    <source>
        <dbReference type="Proteomes" id="UP000192527"/>
    </source>
</evidence>
<gene>
    <name evidence="2" type="ORF">HM131_01400</name>
</gene>
<dbReference type="OrthoDB" id="2474144at2"/>
<proteinExistence type="predicted"/>
<dbReference type="AlphaFoldDB" id="A0A1W5ZQI3"/>
<reference evidence="2 3" key="1">
    <citation type="submission" date="2017-04" db="EMBL/GenBank/DDBJ databases">
        <title>The whole genome sequencing and assembly of Halobacillus mangrovi strain.</title>
        <authorList>
            <person name="Lee S.-J."/>
            <person name="Park M.-K."/>
            <person name="Kim J.-Y."/>
            <person name="Lee Y.-J."/>
            <person name="Yi H."/>
            <person name="Bahn Y.-S."/>
            <person name="Kim J.F."/>
            <person name="Lee D.-W."/>
        </authorList>
    </citation>
    <scope>NUCLEOTIDE SEQUENCE [LARGE SCALE GENOMIC DNA]</scope>
    <source>
        <strain evidence="2 3">KTB 131</strain>
    </source>
</reference>
<dbReference type="KEGG" id="hmn:HM131_01400"/>
<keyword evidence="3" id="KW-1185">Reference proteome</keyword>
<feature type="region of interest" description="Disordered" evidence="1">
    <location>
        <begin position="107"/>
        <end position="128"/>
    </location>
</feature>
<evidence type="ECO:0000313" key="2">
    <source>
        <dbReference type="EMBL" id="ARI75560.1"/>
    </source>
</evidence>
<sequence>MKKTVKTLAFILIIMTVGFMGFLQLNPPLAHGSVGTTTDKQSVIVALGNKSLMGDIKITDVSINGNEPATNPLVQVSDSDTGFIISNTYNPYKGEYHMQDYKSITLEPNSSPVSSKDQDQDQRKVAAKSNDSNRIYGLSITEEIPIEQIEVSYRYLGFTFVTTINV</sequence>